<feature type="domain" description="Acyltransferase 3" evidence="2">
    <location>
        <begin position="11"/>
        <end position="354"/>
    </location>
</feature>
<accession>A0A517XLZ0</accession>
<keyword evidence="3" id="KW-0808">Transferase</keyword>
<evidence type="ECO:0000259" key="2">
    <source>
        <dbReference type="Pfam" id="PF01757"/>
    </source>
</evidence>
<gene>
    <name evidence="3" type="ORF">ETAA1_03740</name>
</gene>
<keyword evidence="1" id="KW-1133">Transmembrane helix</keyword>
<feature type="transmembrane region" description="Helical" evidence="1">
    <location>
        <begin position="12"/>
        <end position="28"/>
    </location>
</feature>
<feature type="transmembrane region" description="Helical" evidence="1">
    <location>
        <begin position="330"/>
        <end position="348"/>
    </location>
</feature>
<keyword evidence="4" id="KW-1185">Reference proteome</keyword>
<keyword evidence="3" id="KW-0012">Acyltransferase</keyword>
<evidence type="ECO:0000313" key="4">
    <source>
        <dbReference type="Proteomes" id="UP000319576"/>
    </source>
</evidence>
<dbReference type="GO" id="GO:0016747">
    <property type="term" value="F:acyltransferase activity, transferring groups other than amino-acyl groups"/>
    <property type="evidence" value="ECO:0007669"/>
    <property type="project" value="InterPro"/>
</dbReference>
<sequence length="421" mass="47403">MVPTTRPRLEALTGLRYIAAVCVLLAHMSHNLPAGFGKSWLGALSSIGMPLFFCLSGFLMAYNYSLPFRQKFGRTLWTYYVARFARIYPVYVACLLLSFSFMGNFFHDLRDHREDTLKTLAYQGTLTHSWVHVPVFQDDHKPRTVCQGYLGVAWSVSTEAFFYLVFPLFALPLAKFVSGRGRMLAGTAVVYAVYLLAVYLVYRRVAPEAFGAGNFNMSRAWWKLYLSPYMRFGEFLIGALAGQYFLLRAGERPATGSRWWAGAGLLAGAAALLLVLNFVVHRPDKFGWTTRPRLLELMAYSVLFAPLCTVIIYQLAALPSLAQRALGCRPMVVLGEMSYCLYLLHPLGQSLFYPRAAGEGPMTDKYVVLYNNLAMVVGLHLMCLGMYRYWEVPAREWLRAKLDPKPKAPALTVVPAERRAA</sequence>
<dbReference type="KEGG" id="uli:ETAA1_03740"/>
<dbReference type="InterPro" id="IPR050879">
    <property type="entry name" value="Acyltransferase_3"/>
</dbReference>
<organism evidence="3 4">
    <name type="scientific">Urbifossiella limnaea</name>
    <dbReference type="NCBI Taxonomy" id="2528023"/>
    <lineage>
        <taxon>Bacteria</taxon>
        <taxon>Pseudomonadati</taxon>
        <taxon>Planctomycetota</taxon>
        <taxon>Planctomycetia</taxon>
        <taxon>Gemmatales</taxon>
        <taxon>Gemmataceae</taxon>
        <taxon>Urbifossiella</taxon>
    </lineage>
</organism>
<dbReference type="Proteomes" id="UP000319576">
    <property type="component" value="Chromosome"/>
</dbReference>
<dbReference type="EMBL" id="CP036273">
    <property type="protein sequence ID" value="QDU18486.1"/>
    <property type="molecule type" value="Genomic_DNA"/>
</dbReference>
<feature type="transmembrane region" description="Helical" evidence="1">
    <location>
        <begin position="259"/>
        <end position="279"/>
    </location>
</feature>
<dbReference type="AlphaFoldDB" id="A0A517XLZ0"/>
<feature type="transmembrane region" description="Helical" evidence="1">
    <location>
        <begin position="184"/>
        <end position="202"/>
    </location>
</feature>
<feature type="transmembrane region" description="Helical" evidence="1">
    <location>
        <begin position="229"/>
        <end position="247"/>
    </location>
</feature>
<dbReference type="PANTHER" id="PTHR23028">
    <property type="entry name" value="ACETYLTRANSFERASE"/>
    <property type="match status" value="1"/>
</dbReference>
<protein>
    <submittedName>
        <fullName evidence="3">Acyltransferase family protein</fullName>
    </submittedName>
</protein>
<feature type="transmembrane region" description="Helical" evidence="1">
    <location>
        <begin position="368"/>
        <end position="390"/>
    </location>
</feature>
<evidence type="ECO:0000313" key="3">
    <source>
        <dbReference type="EMBL" id="QDU18486.1"/>
    </source>
</evidence>
<feature type="transmembrane region" description="Helical" evidence="1">
    <location>
        <begin position="40"/>
        <end position="64"/>
    </location>
</feature>
<feature type="transmembrane region" description="Helical" evidence="1">
    <location>
        <begin position="160"/>
        <end position="177"/>
    </location>
</feature>
<dbReference type="InterPro" id="IPR002656">
    <property type="entry name" value="Acyl_transf_3_dom"/>
</dbReference>
<dbReference type="PANTHER" id="PTHR23028:SF53">
    <property type="entry name" value="ACYL_TRANSF_3 DOMAIN-CONTAINING PROTEIN"/>
    <property type="match status" value="1"/>
</dbReference>
<dbReference type="Pfam" id="PF01757">
    <property type="entry name" value="Acyl_transf_3"/>
    <property type="match status" value="1"/>
</dbReference>
<dbReference type="GO" id="GO:0000271">
    <property type="term" value="P:polysaccharide biosynthetic process"/>
    <property type="evidence" value="ECO:0007669"/>
    <property type="project" value="TreeGrafter"/>
</dbReference>
<dbReference type="GO" id="GO:0016020">
    <property type="term" value="C:membrane"/>
    <property type="evidence" value="ECO:0007669"/>
    <property type="project" value="TreeGrafter"/>
</dbReference>
<proteinExistence type="predicted"/>
<keyword evidence="1" id="KW-0812">Transmembrane</keyword>
<dbReference type="RefSeq" id="WP_145233812.1">
    <property type="nucleotide sequence ID" value="NZ_CP036273.1"/>
</dbReference>
<reference evidence="3 4" key="1">
    <citation type="submission" date="2019-02" db="EMBL/GenBank/DDBJ databases">
        <title>Deep-cultivation of Planctomycetes and their phenomic and genomic characterization uncovers novel biology.</title>
        <authorList>
            <person name="Wiegand S."/>
            <person name="Jogler M."/>
            <person name="Boedeker C."/>
            <person name="Pinto D."/>
            <person name="Vollmers J."/>
            <person name="Rivas-Marin E."/>
            <person name="Kohn T."/>
            <person name="Peeters S.H."/>
            <person name="Heuer A."/>
            <person name="Rast P."/>
            <person name="Oberbeckmann S."/>
            <person name="Bunk B."/>
            <person name="Jeske O."/>
            <person name="Meyerdierks A."/>
            <person name="Storesund J.E."/>
            <person name="Kallscheuer N."/>
            <person name="Luecker S."/>
            <person name="Lage O.M."/>
            <person name="Pohl T."/>
            <person name="Merkel B.J."/>
            <person name="Hornburger P."/>
            <person name="Mueller R.-W."/>
            <person name="Bruemmer F."/>
            <person name="Labrenz M."/>
            <person name="Spormann A.M."/>
            <person name="Op den Camp H."/>
            <person name="Overmann J."/>
            <person name="Amann R."/>
            <person name="Jetten M.S.M."/>
            <person name="Mascher T."/>
            <person name="Medema M.H."/>
            <person name="Devos D.P."/>
            <person name="Kaster A.-K."/>
            <person name="Ovreas L."/>
            <person name="Rohde M."/>
            <person name="Galperin M.Y."/>
            <person name="Jogler C."/>
        </authorList>
    </citation>
    <scope>NUCLEOTIDE SEQUENCE [LARGE SCALE GENOMIC DNA]</scope>
    <source>
        <strain evidence="3 4">ETA_A1</strain>
    </source>
</reference>
<feature type="transmembrane region" description="Helical" evidence="1">
    <location>
        <begin position="85"/>
        <end position="106"/>
    </location>
</feature>
<evidence type="ECO:0000256" key="1">
    <source>
        <dbReference type="SAM" id="Phobius"/>
    </source>
</evidence>
<keyword evidence="1" id="KW-0472">Membrane</keyword>
<name>A0A517XLZ0_9BACT</name>
<feature type="transmembrane region" description="Helical" evidence="1">
    <location>
        <begin position="299"/>
        <end position="318"/>
    </location>
</feature>
<dbReference type="OrthoDB" id="9767863at2"/>